<evidence type="ECO:0000313" key="2">
    <source>
        <dbReference type="EMBL" id="MDI3320604.1"/>
    </source>
</evidence>
<dbReference type="InterPro" id="IPR037523">
    <property type="entry name" value="VOC_core"/>
</dbReference>
<dbReference type="InterPro" id="IPR004360">
    <property type="entry name" value="Glyas_Fos-R_dOase_dom"/>
</dbReference>
<dbReference type="PROSITE" id="PS51819">
    <property type="entry name" value="VOC"/>
    <property type="match status" value="1"/>
</dbReference>
<protein>
    <submittedName>
        <fullName evidence="2">VOC family protein</fullName>
    </submittedName>
</protein>
<gene>
    <name evidence="2" type="ORF">QJ048_12510</name>
</gene>
<dbReference type="Proteomes" id="UP001226434">
    <property type="component" value="Unassembled WGS sequence"/>
</dbReference>
<dbReference type="PANTHER" id="PTHR34109">
    <property type="entry name" value="BNAUNNG04460D PROTEIN-RELATED"/>
    <property type="match status" value="1"/>
</dbReference>
<comment type="caution">
    <text evidence="2">The sequence shown here is derived from an EMBL/GenBank/DDBJ whole genome shotgun (WGS) entry which is preliminary data.</text>
</comment>
<dbReference type="SUPFAM" id="SSF54593">
    <property type="entry name" value="Glyoxalase/Bleomycin resistance protein/Dihydroxybiphenyl dioxygenase"/>
    <property type="match status" value="1"/>
</dbReference>
<organism evidence="2 3">
    <name type="scientific">Pinibacter soli</name>
    <dbReference type="NCBI Taxonomy" id="3044211"/>
    <lineage>
        <taxon>Bacteria</taxon>
        <taxon>Pseudomonadati</taxon>
        <taxon>Bacteroidota</taxon>
        <taxon>Chitinophagia</taxon>
        <taxon>Chitinophagales</taxon>
        <taxon>Chitinophagaceae</taxon>
        <taxon>Pinibacter</taxon>
    </lineage>
</organism>
<dbReference type="EMBL" id="JASBRG010000007">
    <property type="protein sequence ID" value="MDI3320604.1"/>
    <property type="molecule type" value="Genomic_DNA"/>
</dbReference>
<dbReference type="InterPro" id="IPR029068">
    <property type="entry name" value="Glyas_Bleomycin-R_OHBP_Dase"/>
</dbReference>
<accession>A0ABT6RDF8</accession>
<sequence>MASNKTTFFAPQLFIPHGVTDISFYAKAFDAVELRSWRNDDGSIHVAELSIHGAVFHLHEEHSEKGQFEPTRTKGITAIVGLFVEDVHEVMDKALHAGAMPITPTQDYEHGYRQGTIQDPFGHQWLIETRI</sequence>
<evidence type="ECO:0000313" key="3">
    <source>
        <dbReference type="Proteomes" id="UP001226434"/>
    </source>
</evidence>
<evidence type="ECO:0000259" key="1">
    <source>
        <dbReference type="PROSITE" id="PS51819"/>
    </source>
</evidence>
<dbReference type="RefSeq" id="WP_282334700.1">
    <property type="nucleotide sequence ID" value="NZ_JASBRG010000007.1"/>
</dbReference>
<name>A0ABT6RDF8_9BACT</name>
<feature type="domain" description="VOC" evidence="1">
    <location>
        <begin position="5"/>
        <end position="130"/>
    </location>
</feature>
<proteinExistence type="predicted"/>
<dbReference type="Pfam" id="PF00903">
    <property type="entry name" value="Glyoxalase"/>
    <property type="match status" value="1"/>
</dbReference>
<reference evidence="2 3" key="1">
    <citation type="submission" date="2023-05" db="EMBL/GenBank/DDBJ databases">
        <title>Genome sequence of Pinibacter sp. MAH-24.</title>
        <authorList>
            <person name="Huq M.A."/>
        </authorList>
    </citation>
    <scope>NUCLEOTIDE SEQUENCE [LARGE SCALE GENOMIC DNA]</scope>
    <source>
        <strain evidence="2 3">MAH-24</strain>
    </source>
</reference>
<dbReference type="PANTHER" id="PTHR34109:SF1">
    <property type="entry name" value="VOC DOMAIN-CONTAINING PROTEIN"/>
    <property type="match status" value="1"/>
</dbReference>
<keyword evidence="3" id="KW-1185">Reference proteome</keyword>
<dbReference type="Gene3D" id="3.10.180.10">
    <property type="entry name" value="2,3-Dihydroxybiphenyl 1,2-Dioxygenase, domain 1"/>
    <property type="match status" value="1"/>
</dbReference>